<name>F5YJV6_TREPZ</name>
<organism evidence="1 2">
    <name type="scientific">Treponema primitia (strain ATCC BAA-887 / DSM 12427 / ZAS-2)</name>
    <dbReference type="NCBI Taxonomy" id="545694"/>
    <lineage>
        <taxon>Bacteria</taxon>
        <taxon>Pseudomonadati</taxon>
        <taxon>Spirochaetota</taxon>
        <taxon>Spirochaetia</taxon>
        <taxon>Spirochaetales</taxon>
        <taxon>Treponemataceae</taxon>
        <taxon>Treponema</taxon>
    </lineage>
</organism>
<dbReference type="EMBL" id="CP001843">
    <property type="protein sequence ID" value="AEF84749.1"/>
    <property type="molecule type" value="Genomic_DNA"/>
</dbReference>
<evidence type="ECO:0000313" key="2">
    <source>
        <dbReference type="Proteomes" id="UP000009223"/>
    </source>
</evidence>
<evidence type="ECO:0000313" key="1">
    <source>
        <dbReference type="EMBL" id="AEF84749.1"/>
    </source>
</evidence>
<dbReference type="STRING" id="545694.TREPR_2025"/>
<dbReference type="Proteomes" id="UP000009223">
    <property type="component" value="Chromosome"/>
</dbReference>
<dbReference type="KEGG" id="tpi:TREPR_2025"/>
<protein>
    <submittedName>
        <fullName evidence="1">Uncharacterized protein</fullName>
    </submittedName>
</protein>
<proteinExistence type="predicted"/>
<accession>F5YJV6</accession>
<reference evidence="2" key="1">
    <citation type="submission" date="2009-12" db="EMBL/GenBank/DDBJ databases">
        <title>Complete sequence of Treponema primitia strain ZAS-2.</title>
        <authorList>
            <person name="Tetu S.G."/>
            <person name="Matson E."/>
            <person name="Ren Q."/>
            <person name="Seshadri R."/>
            <person name="Elbourne L."/>
            <person name="Hassan K.A."/>
            <person name="Durkin A."/>
            <person name="Radune D."/>
            <person name="Mohamoud Y."/>
            <person name="Shay R."/>
            <person name="Jin S."/>
            <person name="Zhang X."/>
            <person name="Lucey K."/>
            <person name="Ballor N.R."/>
            <person name="Ottesen E."/>
            <person name="Rosenthal R."/>
            <person name="Allen A."/>
            <person name="Leadbetter J.R."/>
            <person name="Paulsen I.T."/>
        </authorList>
    </citation>
    <scope>NUCLEOTIDE SEQUENCE [LARGE SCALE GENOMIC DNA]</scope>
    <source>
        <strain evidence="2">ATCC BAA-887 / DSM 12427 / ZAS-2</strain>
    </source>
</reference>
<gene>
    <name evidence="1" type="ordered locus">TREPR_2025</name>
</gene>
<keyword evidence="2" id="KW-1185">Reference proteome</keyword>
<dbReference type="AlphaFoldDB" id="F5YJV6"/>
<dbReference type="HOGENOM" id="CLU_2048693_0_0_12"/>
<dbReference type="RefSeq" id="WP_015708133.1">
    <property type="nucleotide sequence ID" value="NC_015578.1"/>
</dbReference>
<reference evidence="1 2" key="2">
    <citation type="journal article" date="2011" name="ISME J.">
        <title>RNA-seq reveals cooperative metabolic interactions between two termite-gut spirochete species in co-culture.</title>
        <authorList>
            <person name="Rosenthal A.Z."/>
            <person name="Matson E.G."/>
            <person name="Eldar A."/>
            <person name="Leadbetter J.R."/>
        </authorList>
    </citation>
    <scope>NUCLEOTIDE SEQUENCE [LARGE SCALE GENOMIC DNA]</scope>
    <source>
        <strain evidence="2">ATCC BAA-887 / DSM 12427 / ZAS-2</strain>
    </source>
</reference>
<sequence length="120" mass="13485">MDKKRGTMNKEQPSLKEFIKSTLLDINCAVIEAKKEGIPIAYRQYNNDILPILKTVEFDIAIQVSEDESSGKNKGAGFGISVVNLNISSDKEKTHLQNLTNRIKFSVDLFLGLEKEDNQI</sequence>